<proteinExistence type="predicted"/>
<dbReference type="EMBL" id="JAYKXN010000005">
    <property type="protein sequence ID" value="KAK7285331.1"/>
    <property type="molecule type" value="Genomic_DNA"/>
</dbReference>
<sequence>MMDEDFLGLYPLPEPLEHPLRSLTPEYFPLSPREDSNDQDNEDLEEYPLEDLGSNPMDALMADPAILLDLPNQVVLAELMDLVVALAPAPALPAEPINMYIPR</sequence>
<name>A0AAN9ISJ5_CLITE</name>
<comment type="caution">
    <text evidence="2">The sequence shown here is derived from an EMBL/GenBank/DDBJ whole genome shotgun (WGS) entry which is preliminary data.</text>
</comment>
<dbReference type="AlphaFoldDB" id="A0AAN9ISJ5"/>
<organism evidence="2 3">
    <name type="scientific">Clitoria ternatea</name>
    <name type="common">Butterfly pea</name>
    <dbReference type="NCBI Taxonomy" id="43366"/>
    <lineage>
        <taxon>Eukaryota</taxon>
        <taxon>Viridiplantae</taxon>
        <taxon>Streptophyta</taxon>
        <taxon>Embryophyta</taxon>
        <taxon>Tracheophyta</taxon>
        <taxon>Spermatophyta</taxon>
        <taxon>Magnoliopsida</taxon>
        <taxon>eudicotyledons</taxon>
        <taxon>Gunneridae</taxon>
        <taxon>Pentapetalae</taxon>
        <taxon>rosids</taxon>
        <taxon>fabids</taxon>
        <taxon>Fabales</taxon>
        <taxon>Fabaceae</taxon>
        <taxon>Papilionoideae</taxon>
        <taxon>50 kb inversion clade</taxon>
        <taxon>NPAAA clade</taxon>
        <taxon>indigoferoid/millettioid clade</taxon>
        <taxon>Phaseoleae</taxon>
        <taxon>Clitoria</taxon>
    </lineage>
</organism>
<keyword evidence="3" id="KW-1185">Reference proteome</keyword>
<feature type="region of interest" description="Disordered" evidence="1">
    <location>
        <begin position="1"/>
        <end position="55"/>
    </location>
</feature>
<dbReference type="Proteomes" id="UP001359559">
    <property type="component" value="Unassembled WGS sequence"/>
</dbReference>
<protein>
    <submittedName>
        <fullName evidence="2">Uncharacterized protein</fullName>
    </submittedName>
</protein>
<evidence type="ECO:0000256" key="1">
    <source>
        <dbReference type="SAM" id="MobiDB-lite"/>
    </source>
</evidence>
<accession>A0AAN9ISJ5</accession>
<feature type="compositionally biased region" description="Acidic residues" evidence="1">
    <location>
        <begin position="37"/>
        <end position="49"/>
    </location>
</feature>
<reference evidence="2 3" key="1">
    <citation type="submission" date="2024-01" db="EMBL/GenBank/DDBJ databases">
        <title>The genomes of 5 underutilized Papilionoideae crops provide insights into root nodulation and disease resistance.</title>
        <authorList>
            <person name="Yuan L."/>
        </authorList>
    </citation>
    <scope>NUCLEOTIDE SEQUENCE [LARGE SCALE GENOMIC DNA]</scope>
    <source>
        <strain evidence="2">LY-2023</strain>
        <tissue evidence="2">Leaf</tissue>
    </source>
</reference>
<gene>
    <name evidence="2" type="ORF">RJT34_20099</name>
</gene>
<evidence type="ECO:0000313" key="2">
    <source>
        <dbReference type="EMBL" id="KAK7285331.1"/>
    </source>
</evidence>
<evidence type="ECO:0000313" key="3">
    <source>
        <dbReference type="Proteomes" id="UP001359559"/>
    </source>
</evidence>